<feature type="binding site" evidence="3">
    <location>
        <position position="74"/>
    </location>
    <ligand>
        <name>Cu cation</name>
        <dbReference type="ChEBI" id="CHEBI:23378"/>
    </ligand>
</feature>
<keyword evidence="2 3" id="KW-0186">Copper</keyword>
<evidence type="ECO:0000256" key="1">
    <source>
        <dbReference type="ARBA" id="ARBA00010996"/>
    </source>
</evidence>
<feature type="binding site" evidence="3">
    <location>
        <position position="162"/>
    </location>
    <ligand>
        <name>Cu cation</name>
        <dbReference type="ChEBI" id="CHEBI:23378"/>
    </ligand>
</feature>
<dbReference type="GO" id="GO:0046872">
    <property type="term" value="F:metal ion binding"/>
    <property type="evidence" value="ECO:0007669"/>
    <property type="project" value="UniProtKB-KW"/>
</dbReference>
<evidence type="ECO:0000256" key="2">
    <source>
        <dbReference type="ARBA" id="ARBA00023008"/>
    </source>
</evidence>
<gene>
    <name evidence="5" type="ORF">SAMN02745157_0910</name>
</gene>
<evidence type="ECO:0000313" key="5">
    <source>
        <dbReference type="EMBL" id="SHE77473.1"/>
    </source>
</evidence>
<dbReference type="STRING" id="1122133.SAMN02745157_0910"/>
<dbReference type="EMBL" id="FQUP01000001">
    <property type="protein sequence ID" value="SHE77473.1"/>
    <property type="molecule type" value="Genomic_DNA"/>
</dbReference>
<reference evidence="5 6" key="1">
    <citation type="submission" date="2016-11" db="EMBL/GenBank/DDBJ databases">
        <authorList>
            <person name="Jaros S."/>
            <person name="Januszkiewicz K."/>
            <person name="Wedrychowicz H."/>
        </authorList>
    </citation>
    <scope>NUCLEOTIDE SEQUENCE [LARGE SCALE GENOMIC DNA]</scope>
    <source>
        <strain evidence="5 6">DSM 19436</strain>
    </source>
</reference>
<dbReference type="InterPro" id="IPR003782">
    <property type="entry name" value="SCO1/SenC"/>
</dbReference>
<dbReference type="Proteomes" id="UP000184485">
    <property type="component" value="Unassembled WGS sequence"/>
</dbReference>
<proteinExistence type="inferred from homology"/>
<dbReference type="Pfam" id="PF02630">
    <property type="entry name" value="SCO1-SenC"/>
    <property type="match status" value="1"/>
</dbReference>
<feature type="binding site" evidence="3">
    <location>
        <position position="78"/>
    </location>
    <ligand>
        <name>Cu cation</name>
        <dbReference type="ChEBI" id="CHEBI:23378"/>
    </ligand>
</feature>
<dbReference type="RefSeq" id="WP_073051554.1">
    <property type="nucleotide sequence ID" value="NZ_FQUP01000001.1"/>
</dbReference>
<comment type="similarity">
    <text evidence="1">Belongs to the SCO1/2 family.</text>
</comment>
<organism evidence="5 6">
    <name type="scientific">Kaistia soli DSM 19436</name>
    <dbReference type="NCBI Taxonomy" id="1122133"/>
    <lineage>
        <taxon>Bacteria</taxon>
        <taxon>Pseudomonadati</taxon>
        <taxon>Pseudomonadota</taxon>
        <taxon>Alphaproteobacteria</taxon>
        <taxon>Hyphomicrobiales</taxon>
        <taxon>Kaistiaceae</taxon>
        <taxon>Kaistia</taxon>
    </lineage>
</organism>
<dbReference type="SUPFAM" id="SSF52833">
    <property type="entry name" value="Thioredoxin-like"/>
    <property type="match status" value="1"/>
</dbReference>
<evidence type="ECO:0000256" key="4">
    <source>
        <dbReference type="PIRSR" id="PIRSR603782-2"/>
    </source>
</evidence>
<dbReference type="InterPro" id="IPR036249">
    <property type="entry name" value="Thioredoxin-like_sf"/>
</dbReference>
<dbReference type="PANTHER" id="PTHR12151:SF25">
    <property type="entry name" value="LINALOOL DEHYDRATASE_ISOMERASE DOMAIN-CONTAINING PROTEIN"/>
    <property type="match status" value="1"/>
</dbReference>
<dbReference type="CDD" id="cd02968">
    <property type="entry name" value="SCO"/>
    <property type="match status" value="1"/>
</dbReference>
<name>A0A1M4W8Q0_9HYPH</name>
<dbReference type="FunFam" id="3.40.30.10:FF:000013">
    <property type="entry name" value="Blast:Protein SCO1 homolog, mitochondrial"/>
    <property type="match status" value="1"/>
</dbReference>
<sequence length="199" mass="21332">MPSRMRLAVMALAAVIALAASGVIGYHLTHQGAPSAPRIAIGGPIDLTAEDGRRFTNADLGGKPFAVFFGFTRCPNVCPTTLSDLTLDLEQLGPLADKLKVLFVSVDPERDTPETLKEYLSAFDPRITGLSGTPAEIASLAKDYRVFYEKVPTEGGDYTMNHTATVYLMDGKGGFTGTISLEEEQPVRVAKLKQLAENG</sequence>
<dbReference type="AlphaFoldDB" id="A0A1M4W8Q0"/>
<dbReference type="Gene3D" id="3.40.30.10">
    <property type="entry name" value="Glutaredoxin"/>
    <property type="match status" value="1"/>
</dbReference>
<accession>A0A1M4W8Q0</accession>
<keyword evidence="3" id="KW-0479">Metal-binding</keyword>
<feature type="disulfide bond" description="Redox-active" evidence="4">
    <location>
        <begin position="74"/>
        <end position="78"/>
    </location>
</feature>
<evidence type="ECO:0000256" key="3">
    <source>
        <dbReference type="PIRSR" id="PIRSR603782-1"/>
    </source>
</evidence>
<dbReference type="PANTHER" id="PTHR12151">
    <property type="entry name" value="ELECTRON TRANSPORT PROTIN SCO1/SENC FAMILY MEMBER"/>
    <property type="match status" value="1"/>
</dbReference>
<dbReference type="OrthoDB" id="9790194at2"/>
<protein>
    <submittedName>
        <fullName evidence="5">Protein SCO1/2</fullName>
    </submittedName>
</protein>
<evidence type="ECO:0000313" key="6">
    <source>
        <dbReference type="Proteomes" id="UP000184485"/>
    </source>
</evidence>
<keyword evidence="6" id="KW-1185">Reference proteome</keyword>
<keyword evidence="4" id="KW-1015">Disulfide bond</keyword>